<comment type="caution">
    <text evidence="3">The sequence shown here is derived from an EMBL/GenBank/DDBJ whole genome shotgun (WGS) entry which is preliminary data.</text>
</comment>
<keyword evidence="4" id="KW-1185">Reference proteome</keyword>
<dbReference type="EMBL" id="MSTI01000057">
    <property type="protein sequence ID" value="OLV18761.1"/>
    <property type="molecule type" value="Genomic_DNA"/>
</dbReference>
<accession>A0A1U7P0R6</accession>
<evidence type="ECO:0000256" key="1">
    <source>
        <dbReference type="SAM" id="SignalP"/>
    </source>
</evidence>
<dbReference type="eggNOG" id="COG3895">
    <property type="taxonomic scope" value="Bacteria"/>
</dbReference>
<gene>
    <name evidence="3" type="ORF">BOO71_0004660</name>
</gene>
<name>A0A1U7P0R6_9DEIO</name>
<feature type="signal peptide" evidence="1">
    <location>
        <begin position="1"/>
        <end position="32"/>
    </location>
</feature>
<sequence>MTAFSKTASFKKPALLLAVSAALLGLAAPAFAAPKISAQSIIVNPVATNLSARVWVDRDRSGTQNPSYRIGEHITLYTSVNENAYVYLFNVNPDGSTDQILPNRISSSNYVRAGQTRAFPASGDQFTFDVAGPYGLNRVLVIASRRALNLNELSSYQNGGNFAVVKPKTSQGLAQALSIVVDPVPSPVTQPVAQTDWISDTAYYTVGY</sequence>
<dbReference type="AlphaFoldDB" id="A0A1U7P0R6"/>
<feature type="domain" description="DUF4384" evidence="2">
    <location>
        <begin position="67"/>
        <end position="146"/>
    </location>
</feature>
<organism evidence="3 4">
    <name type="scientific">Deinococcus marmoris</name>
    <dbReference type="NCBI Taxonomy" id="249408"/>
    <lineage>
        <taxon>Bacteria</taxon>
        <taxon>Thermotogati</taxon>
        <taxon>Deinococcota</taxon>
        <taxon>Deinococci</taxon>
        <taxon>Deinococcales</taxon>
        <taxon>Deinococcaceae</taxon>
        <taxon>Deinococcus</taxon>
    </lineage>
</organism>
<dbReference type="PANTHER" id="PTHR36194">
    <property type="entry name" value="S-LAYER-LIKE PROTEIN"/>
    <property type="match status" value="1"/>
</dbReference>
<keyword evidence="1" id="KW-0732">Signal</keyword>
<evidence type="ECO:0000313" key="3">
    <source>
        <dbReference type="EMBL" id="OLV18761.1"/>
    </source>
</evidence>
<dbReference type="PANTHER" id="PTHR36194:SF1">
    <property type="entry name" value="S-LAYER-LIKE PROTEIN"/>
    <property type="match status" value="1"/>
</dbReference>
<evidence type="ECO:0000259" key="2">
    <source>
        <dbReference type="Pfam" id="PF14326"/>
    </source>
</evidence>
<proteinExistence type="predicted"/>
<dbReference type="STRING" id="249408.BOO71_0004660"/>
<reference evidence="3 4" key="1">
    <citation type="submission" date="2017-01" db="EMBL/GenBank/DDBJ databases">
        <title>Genome Analysis of Deinococcus marmoris KOPRI26562.</title>
        <authorList>
            <person name="Kim J.H."/>
            <person name="Oh H.-M."/>
        </authorList>
    </citation>
    <scope>NUCLEOTIDE SEQUENCE [LARGE SCALE GENOMIC DNA]</scope>
    <source>
        <strain evidence="3 4">KOPRI26562</strain>
    </source>
</reference>
<dbReference type="RefSeq" id="WP_075831431.1">
    <property type="nucleotide sequence ID" value="NZ_MSTI01000057.1"/>
</dbReference>
<protein>
    <submittedName>
        <fullName evidence="3">S-layer-like array-related protein</fullName>
    </submittedName>
</protein>
<dbReference type="OrthoDB" id="63947at2"/>
<dbReference type="Pfam" id="PF14326">
    <property type="entry name" value="DUF4384"/>
    <property type="match status" value="1"/>
</dbReference>
<dbReference type="Proteomes" id="UP000186607">
    <property type="component" value="Unassembled WGS sequence"/>
</dbReference>
<dbReference type="InterPro" id="IPR025493">
    <property type="entry name" value="DUF4384"/>
</dbReference>
<evidence type="ECO:0000313" key="4">
    <source>
        <dbReference type="Proteomes" id="UP000186607"/>
    </source>
</evidence>
<feature type="chain" id="PRO_5010518700" evidence="1">
    <location>
        <begin position="33"/>
        <end position="208"/>
    </location>
</feature>